<dbReference type="Gene3D" id="2.70.98.10">
    <property type="match status" value="1"/>
</dbReference>
<evidence type="ECO:0000256" key="6">
    <source>
        <dbReference type="PIRSR" id="PIRSR016020-1"/>
    </source>
</evidence>
<comment type="caution">
    <text evidence="9">The sequence shown here is derived from an EMBL/GenBank/DDBJ whole genome shotgun (WGS) entry which is preliminary data.</text>
</comment>
<evidence type="ECO:0000256" key="7">
    <source>
        <dbReference type="PIRSR" id="PIRSR016020-2"/>
    </source>
</evidence>
<dbReference type="AlphaFoldDB" id="A0AAN6Z9J0"/>
<dbReference type="PANTHER" id="PTHR11122:SF13">
    <property type="entry name" value="GLUCOSE-6-PHOSPHATE 1-EPIMERASE"/>
    <property type="match status" value="1"/>
</dbReference>
<feature type="active site" evidence="6">
    <location>
        <position position="300"/>
    </location>
</feature>
<feature type="binding site" evidence="7">
    <location>
        <position position="104"/>
    </location>
    <ligand>
        <name>substrate</name>
    </ligand>
</feature>
<feature type="binding site" evidence="7">
    <location>
        <position position="109"/>
    </location>
    <ligand>
        <name>substrate</name>
    </ligand>
</feature>
<dbReference type="PANTHER" id="PTHR11122">
    <property type="entry name" value="APOSPORY-ASSOCIATED PROTEIN C-RELATED"/>
    <property type="match status" value="1"/>
</dbReference>
<comment type="catalytic activity">
    <reaction evidence="1">
        <text>alpha-D-glucose 6-phosphate = beta-D-glucose 6-phosphate</text>
        <dbReference type="Rhea" id="RHEA:16249"/>
        <dbReference type="ChEBI" id="CHEBI:58225"/>
        <dbReference type="ChEBI" id="CHEBI:58247"/>
        <dbReference type="EC" id="5.1.3.15"/>
    </reaction>
</comment>
<sequence length="325" mass="34974">MVERVNKPKPPTLSSTPGLPPQATVTFSDDNSRVVAELPTGESVEVLLYGATVISWKDASGNEKLWLSDAAKLDGSKAVRGGIPVVFPVFGTAPTHPQTKDLPQHGFARTSRWEFLGKSTSESTADNNTSANNEPTVKLDFGLSSGSPGLDPLAHAHWPFRFNLIYSVTLNPSSLTTSIVATNDGAEPFECQVLMHTYLRVNDITAIEIHGLSNASYTDKVDAGAAKTQTTTPLTITGETDRVYAPVEEAVTVAEQGRPKYRVTRDNLSNVVVWNPWTDKAQSIADFEPKDGFKKMLCVEPGAVGSWQAVEAGDAFEGAQTITLL</sequence>
<dbReference type="PIRSF" id="PIRSF016020">
    <property type="entry name" value="PHexose_mutarotase"/>
    <property type="match status" value="1"/>
</dbReference>
<name>A0AAN6Z9J0_9PEZI</name>
<dbReference type="InterPro" id="IPR014718">
    <property type="entry name" value="GH-type_carb-bd"/>
</dbReference>
<dbReference type="Pfam" id="PF01263">
    <property type="entry name" value="Aldose_epim"/>
    <property type="match status" value="1"/>
</dbReference>
<evidence type="ECO:0000313" key="10">
    <source>
        <dbReference type="Proteomes" id="UP001302602"/>
    </source>
</evidence>
<dbReference type="SUPFAM" id="SSF74650">
    <property type="entry name" value="Galactose mutarotase-like"/>
    <property type="match status" value="1"/>
</dbReference>
<dbReference type="GO" id="GO:0005737">
    <property type="term" value="C:cytoplasm"/>
    <property type="evidence" value="ECO:0007669"/>
    <property type="project" value="TreeGrafter"/>
</dbReference>
<dbReference type="RefSeq" id="XP_062653394.1">
    <property type="nucleotide sequence ID" value="XM_062791943.1"/>
</dbReference>
<dbReference type="GO" id="GO:0030246">
    <property type="term" value="F:carbohydrate binding"/>
    <property type="evidence" value="ECO:0007669"/>
    <property type="project" value="UniProtKB-UniRule"/>
</dbReference>
<dbReference type="EMBL" id="MU853223">
    <property type="protein sequence ID" value="KAK4129623.1"/>
    <property type="molecule type" value="Genomic_DNA"/>
</dbReference>
<dbReference type="GeneID" id="87828712"/>
<dbReference type="InterPro" id="IPR025532">
    <property type="entry name" value="G6P_1-epimerase"/>
</dbReference>
<gene>
    <name evidence="9" type="ORF">N657DRAFT_640281</name>
</gene>
<reference evidence="9" key="2">
    <citation type="submission" date="2023-05" db="EMBL/GenBank/DDBJ databases">
        <authorList>
            <consortium name="Lawrence Berkeley National Laboratory"/>
            <person name="Steindorff A."/>
            <person name="Hensen N."/>
            <person name="Bonometti L."/>
            <person name="Westerberg I."/>
            <person name="Brannstrom I.O."/>
            <person name="Guillou S."/>
            <person name="Cros-Aarteil S."/>
            <person name="Calhoun S."/>
            <person name="Haridas S."/>
            <person name="Kuo A."/>
            <person name="Mondo S."/>
            <person name="Pangilinan J."/>
            <person name="Riley R."/>
            <person name="Labutti K."/>
            <person name="Andreopoulos B."/>
            <person name="Lipzen A."/>
            <person name="Chen C."/>
            <person name="Yanf M."/>
            <person name="Daum C."/>
            <person name="Ng V."/>
            <person name="Clum A."/>
            <person name="Ohm R."/>
            <person name="Martin F."/>
            <person name="Silar P."/>
            <person name="Natvig D."/>
            <person name="Lalanne C."/>
            <person name="Gautier V."/>
            <person name="Ament-Velasquez S.L."/>
            <person name="Kruys A."/>
            <person name="Hutchinson M.I."/>
            <person name="Powell A.J."/>
            <person name="Barry K."/>
            <person name="Miller A.N."/>
            <person name="Grigoriev I.V."/>
            <person name="Debuchy R."/>
            <person name="Gladieux P."/>
            <person name="Thoren M.H."/>
            <person name="Johannesson H."/>
        </authorList>
    </citation>
    <scope>NUCLEOTIDE SEQUENCE</scope>
    <source>
        <strain evidence="9">CBS 731.68</strain>
    </source>
</reference>
<dbReference type="Proteomes" id="UP001302602">
    <property type="component" value="Unassembled WGS sequence"/>
</dbReference>
<accession>A0AAN6Z9J0</accession>
<dbReference type="GO" id="GO:0047938">
    <property type="term" value="F:glucose-6-phosphate 1-epimerase activity"/>
    <property type="evidence" value="ECO:0007669"/>
    <property type="project" value="UniProtKB-UniRule"/>
</dbReference>
<evidence type="ECO:0000256" key="2">
    <source>
        <dbReference type="ARBA" id="ARBA00005866"/>
    </source>
</evidence>
<evidence type="ECO:0000313" key="9">
    <source>
        <dbReference type="EMBL" id="KAK4129623.1"/>
    </source>
</evidence>
<reference evidence="9" key="1">
    <citation type="journal article" date="2023" name="Mol. Phylogenet. Evol.">
        <title>Genome-scale phylogeny and comparative genomics of the fungal order Sordariales.</title>
        <authorList>
            <person name="Hensen N."/>
            <person name="Bonometti L."/>
            <person name="Westerberg I."/>
            <person name="Brannstrom I.O."/>
            <person name="Guillou S."/>
            <person name="Cros-Aarteil S."/>
            <person name="Calhoun S."/>
            <person name="Haridas S."/>
            <person name="Kuo A."/>
            <person name="Mondo S."/>
            <person name="Pangilinan J."/>
            <person name="Riley R."/>
            <person name="LaButti K."/>
            <person name="Andreopoulos B."/>
            <person name="Lipzen A."/>
            <person name="Chen C."/>
            <person name="Yan M."/>
            <person name="Daum C."/>
            <person name="Ng V."/>
            <person name="Clum A."/>
            <person name="Steindorff A."/>
            <person name="Ohm R.A."/>
            <person name="Martin F."/>
            <person name="Silar P."/>
            <person name="Natvig D.O."/>
            <person name="Lalanne C."/>
            <person name="Gautier V."/>
            <person name="Ament-Velasquez S.L."/>
            <person name="Kruys A."/>
            <person name="Hutchinson M.I."/>
            <person name="Powell A.J."/>
            <person name="Barry K."/>
            <person name="Miller A.N."/>
            <person name="Grigoriev I.V."/>
            <person name="Debuchy R."/>
            <person name="Gladieux P."/>
            <person name="Hiltunen Thoren M."/>
            <person name="Johannesson H."/>
        </authorList>
    </citation>
    <scope>NUCLEOTIDE SEQUENCE</scope>
    <source>
        <strain evidence="9">CBS 731.68</strain>
    </source>
</reference>
<evidence type="ECO:0000256" key="8">
    <source>
        <dbReference type="SAM" id="MobiDB-lite"/>
    </source>
</evidence>
<feature type="region of interest" description="Disordered" evidence="8">
    <location>
        <begin position="1"/>
        <end position="26"/>
    </location>
</feature>
<feature type="binding site" evidence="7">
    <location>
        <position position="80"/>
    </location>
    <ligand>
        <name>substrate</name>
    </ligand>
</feature>
<evidence type="ECO:0000256" key="1">
    <source>
        <dbReference type="ARBA" id="ARBA00001096"/>
    </source>
</evidence>
<comment type="similarity">
    <text evidence="2 5">Belongs to the glucose-6-phosphate 1-epimerase family.</text>
</comment>
<evidence type="ECO:0000256" key="4">
    <source>
        <dbReference type="ARBA" id="ARBA00023235"/>
    </source>
</evidence>
<keyword evidence="4 5" id="KW-0413">Isomerase</keyword>
<dbReference type="GO" id="GO:0005975">
    <property type="term" value="P:carbohydrate metabolic process"/>
    <property type="evidence" value="ECO:0007669"/>
    <property type="project" value="InterPro"/>
</dbReference>
<dbReference type="InterPro" id="IPR011013">
    <property type="entry name" value="Gal_mutarotase_sf_dom"/>
</dbReference>
<dbReference type="InterPro" id="IPR008183">
    <property type="entry name" value="Aldose_1/G6P_1-epimerase"/>
</dbReference>
<protein>
    <recommendedName>
        <fullName evidence="3 5">Glucose-6-phosphate 1-epimerase</fullName>
        <ecNumber evidence="3 5">5.1.3.15</ecNumber>
    </recommendedName>
</protein>
<evidence type="ECO:0000256" key="3">
    <source>
        <dbReference type="ARBA" id="ARBA00012083"/>
    </source>
</evidence>
<proteinExistence type="inferred from homology"/>
<dbReference type="CDD" id="cd09020">
    <property type="entry name" value="D-hex-6-P-epi_like"/>
    <property type="match status" value="1"/>
</dbReference>
<dbReference type="EC" id="5.1.3.15" evidence="3 5"/>
<comment type="function">
    <text evidence="5">Catalyzes the interconversion between the alpha and beta anomers from at least three hexose 6-phosphate sugars (Glc6P, Gal6P, and Man6P).</text>
</comment>
<evidence type="ECO:0000256" key="5">
    <source>
        <dbReference type="PIRNR" id="PIRNR016020"/>
    </source>
</evidence>
<organism evidence="9 10">
    <name type="scientific">Parathielavia appendiculata</name>
    <dbReference type="NCBI Taxonomy" id="2587402"/>
    <lineage>
        <taxon>Eukaryota</taxon>
        <taxon>Fungi</taxon>
        <taxon>Dikarya</taxon>
        <taxon>Ascomycota</taxon>
        <taxon>Pezizomycotina</taxon>
        <taxon>Sordariomycetes</taxon>
        <taxon>Sordariomycetidae</taxon>
        <taxon>Sordariales</taxon>
        <taxon>Chaetomiaceae</taxon>
        <taxon>Parathielavia</taxon>
    </lineage>
</organism>
<feature type="active site" evidence="6">
    <location>
        <position position="196"/>
    </location>
</feature>
<keyword evidence="10" id="KW-1185">Reference proteome</keyword>